<gene>
    <name evidence="3" type="ORF">BDU57DRAFT_522122</name>
</gene>
<keyword evidence="4" id="KW-1185">Reference proteome</keyword>
<feature type="domain" description="Methyltransferase type 11" evidence="2">
    <location>
        <begin position="375"/>
        <end position="418"/>
    </location>
</feature>
<evidence type="ECO:0000259" key="2">
    <source>
        <dbReference type="Pfam" id="PF08241"/>
    </source>
</evidence>
<feature type="compositionally biased region" description="Pro residues" evidence="1">
    <location>
        <begin position="136"/>
        <end position="146"/>
    </location>
</feature>
<sequence>MFPTFTIPPQHAETVGARKARRAEEKETARRTSSAILQSSGATYHAKPHSSQSKAAVKNSFVWFGKSSKEGVQEIPSPPSSKISPLLPREPDSGIEPYSSTASLSPASSQEKHKRTTQLSDYDTVIHAISPDDHYPPPLRALPSRPPYSALPQLPRSRGLLILPSTDAGRQSQYSTVSHCSSHRTTYSNRSEFSNASQYDGALSEESHERTRLSSNVTFEPVGRGSRTGSRQSNNTTKSAQASQAPFPRALAKMKSAGSRIIATRLSEEWEDLDDDGSYQEVVFEKRLWALMAYQRLTQNKQLQSPAHEQLSNSRPADQRRILHLHGSLADGWILATRYPAATVYTLSSMKSSNPPTSYPAPLNHHSLYVPSVSSATPFPDSYFDAIVSRSIGVVLHNDEWPRCFFDCMRVLKPGGQLEILTVDAHMSCEGPKLSLWVDEHLSRRLEAHSLSKQASETVLDTMEIVGLENIRRARIALPAQSPKSVPRPAHPPEHIYGAAVPAPILQDVLDTSRMMSLLGRHFYQDLHSSFLHVQRGEEWFWSRKDIRNECERYNTRIVLTIACATKPKATTPEDGYLDLEV</sequence>
<evidence type="ECO:0000256" key="1">
    <source>
        <dbReference type="SAM" id="MobiDB-lite"/>
    </source>
</evidence>
<feature type="compositionally biased region" description="Polar residues" evidence="1">
    <location>
        <begin position="169"/>
        <end position="198"/>
    </location>
</feature>
<feature type="region of interest" description="Disordered" evidence="1">
    <location>
        <begin position="169"/>
        <end position="248"/>
    </location>
</feature>
<dbReference type="OrthoDB" id="3902588at2759"/>
<dbReference type="InterPro" id="IPR029063">
    <property type="entry name" value="SAM-dependent_MTases_sf"/>
</dbReference>
<name>A0A6A5QEP3_AMPQU</name>
<organism evidence="3 4">
    <name type="scientific">Ampelomyces quisqualis</name>
    <name type="common">Powdery mildew agent</name>
    <dbReference type="NCBI Taxonomy" id="50730"/>
    <lineage>
        <taxon>Eukaryota</taxon>
        <taxon>Fungi</taxon>
        <taxon>Dikarya</taxon>
        <taxon>Ascomycota</taxon>
        <taxon>Pezizomycotina</taxon>
        <taxon>Dothideomycetes</taxon>
        <taxon>Pleosporomycetidae</taxon>
        <taxon>Pleosporales</taxon>
        <taxon>Pleosporineae</taxon>
        <taxon>Phaeosphaeriaceae</taxon>
        <taxon>Ampelomyces</taxon>
    </lineage>
</organism>
<dbReference type="GO" id="GO:0008757">
    <property type="term" value="F:S-adenosylmethionine-dependent methyltransferase activity"/>
    <property type="evidence" value="ECO:0007669"/>
    <property type="project" value="InterPro"/>
</dbReference>
<dbReference type="InterPro" id="IPR013216">
    <property type="entry name" value="Methyltransf_11"/>
</dbReference>
<dbReference type="AlphaFoldDB" id="A0A6A5QEP3"/>
<protein>
    <recommendedName>
        <fullName evidence="2">Methyltransferase type 11 domain-containing protein</fullName>
    </recommendedName>
</protein>
<proteinExistence type="predicted"/>
<feature type="region of interest" description="Disordered" evidence="1">
    <location>
        <begin position="69"/>
        <end position="118"/>
    </location>
</feature>
<dbReference type="SUPFAM" id="SSF53335">
    <property type="entry name" value="S-adenosyl-L-methionine-dependent methyltransferases"/>
    <property type="match status" value="1"/>
</dbReference>
<evidence type="ECO:0000313" key="4">
    <source>
        <dbReference type="Proteomes" id="UP000800096"/>
    </source>
</evidence>
<dbReference type="Gene3D" id="3.40.50.150">
    <property type="entry name" value="Vaccinia Virus protein VP39"/>
    <property type="match status" value="1"/>
</dbReference>
<accession>A0A6A5QEP3</accession>
<feature type="compositionally biased region" description="Polar residues" evidence="1">
    <location>
        <begin position="33"/>
        <end position="42"/>
    </location>
</feature>
<reference evidence="3" key="1">
    <citation type="journal article" date="2020" name="Stud. Mycol.">
        <title>101 Dothideomycetes genomes: a test case for predicting lifestyles and emergence of pathogens.</title>
        <authorList>
            <person name="Haridas S."/>
            <person name="Albert R."/>
            <person name="Binder M."/>
            <person name="Bloem J."/>
            <person name="Labutti K."/>
            <person name="Salamov A."/>
            <person name="Andreopoulos B."/>
            <person name="Baker S."/>
            <person name="Barry K."/>
            <person name="Bills G."/>
            <person name="Bluhm B."/>
            <person name="Cannon C."/>
            <person name="Castanera R."/>
            <person name="Culley D."/>
            <person name="Daum C."/>
            <person name="Ezra D."/>
            <person name="Gonzalez J."/>
            <person name="Henrissat B."/>
            <person name="Kuo A."/>
            <person name="Liang C."/>
            <person name="Lipzen A."/>
            <person name="Lutzoni F."/>
            <person name="Magnuson J."/>
            <person name="Mondo S."/>
            <person name="Nolan M."/>
            <person name="Ohm R."/>
            <person name="Pangilinan J."/>
            <person name="Park H.-J."/>
            <person name="Ramirez L."/>
            <person name="Alfaro M."/>
            <person name="Sun H."/>
            <person name="Tritt A."/>
            <person name="Yoshinaga Y."/>
            <person name="Zwiers L.-H."/>
            <person name="Turgeon B."/>
            <person name="Goodwin S."/>
            <person name="Spatafora J."/>
            <person name="Crous P."/>
            <person name="Grigoriev I."/>
        </authorList>
    </citation>
    <scope>NUCLEOTIDE SEQUENCE</scope>
    <source>
        <strain evidence="3">HMLAC05119</strain>
    </source>
</reference>
<feature type="compositionally biased region" description="Polar residues" evidence="1">
    <location>
        <begin position="227"/>
        <end position="244"/>
    </location>
</feature>
<feature type="region of interest" description="Disordered" evidence="1">
    <location>
        <begin position="130"/>
        <end position="150"/>
    </location>
</feature>
<evidence type="ECO:0000313" key="3">
    <source>
        <dbReference type="EMBL" id="KAF1913296.1"/>
    </source>
</evidence>
<feature type="region of interest" description="Disordered" evidence="1">
    <location>
        <begin position="1"/>
        <end position="54"/>
    </location>
</feature>
<dbReference type="Pfam" id="PF08241">
    <property type="entry name" value="Methyltransf_11"/>
    <property type="match status" value="1"/>
</dbReference>
<feature type="compositionally biased region" description="Low complexity" evidence="1">
    <location>
        <begin position="99"/>
        <end position="109"/>
    </location>
</feature>
<dbReference type="EMBL" id="ML979139">
    <property type="protein sequence ID" value="KAF1913296.1"/>
    <property type="molecule type" value="Genomic_DNA"/>
</dbReference>
<dbReference type="Proteomes" id="UP000800096">
    <property type="component" value="Unassembled WGS sequence"/>
</dbReference>